<evidence type="ECO:0000256" key="7">
    <source>
        <dbReference type="ARBA" id="ARBA00022898"/>
    </source>
</evidence>
<dbReference type="InterPro" id="IPR020578">
    <property type="entry name" value="Aminotrans_V_PyrdxlP_BS"/>
</dbReference>
<dbReference type="HAMAP" id="MF_00160">
    <property type="entry name" value="SerC_aminotrans_5"/>
    <property type="match status" value="1"/>
</dbReference>
<dbReference type="GO" id="GO:0008615">
    <property type="term" value="P:pyridoxine biosynthetic process"/>
    <property type="evidence" value="ECO:0007669"/>
    <property type="project" value="UniProtKB-UniRule"/>
</dbReference>
<dbReference type="InterPro" id="IPR015422">
    <property type="entry name" value="PyrdxlP-dep_Trfase_small"/>
</dbReference>
<keyword evidence="15" id="KW-1185">Reference proteome</keyword>
<feature type="binding site" evidence="12">
    <location>
        <begin position="120"/>
        <end position="121"/>
    </location>
    <ligand>
        <name>pyridoxal 5'-phosphate</name>
        <dbReference type="ChEBI" id="CHEBI:597326"/>
    </ligand>
</feature>
<feature type="binding site" evidence="12">
    <location>
        <position position="194"/>
    </location>
    <ligand>
        <name>pyridoxal 5'-phosphate</name>
        <dbReference type="ChEBI" id="CHEBI:597326"/>
    </ligand>
</feature>
<keyword evidence="8 12" id="KW-0664">Pyridoxine biosynthesis</keyword>
<dbReference type="GO" id="GO:0006564">
    <property type="term" value="P:L-serine biosynthetic process"/>
    <property type="evidence" value="ECO:0007669"/>
    <property type="project" value="UniProtKB-UniRule"/>
</dbReference>
<proteinExistence type="inferred from homology"/>
<comment type="function">
    <text evidence="12">Catalyzes the reversible conversion of 3-phosphohydroxypyruvate to phosphoserine and of 3-hydroxy-2-oxo-4-phosphonooxybutanoate to phosphohydroxythreonine.</text>
</comment>
<dbReference type="UniPathway" id="UPA00244">
    <property type="reaction ID" value="UER00311"/>
</dbReference>
<evidence type="ECO:0000256" key="9">
    <source>
        <dbReference type="ARBA" id="ARBA00023299"/>
    </source>
</evidence>
<keyword evidence="4 12" id="KW-0032">Aminotransferase</keyword>
<evidence type="ECO:0000313" key="14">
    <source>
        <dbReference type="EMBL" id="AEW85144.1"/>
    </source>
</evidence>
<name>G8X9Y0_FLACA</name>
<evidence type="ECO:0000256" key="10">
    <source>
        <dbReference type="ARBA" id="ARBA00047630"/>
    </source>
</evidence>
<gene>
    <name evidence="12" type="primary">serC</name>
    <name evidence="14" type="ordered locus">FCOL_01475</name>
</gene>
<feature type="binding site" evidence="12">
    <location>
        <begin position="278"/>
        <end position="279"/>
    </location>
    <ligand>
        <name>pyridoxal 5'-phosphate</name>
        <dbReference type="ChEBI" id="CHEBI:597326"/>
    </ligand>
</feature>
<dbReference type="EMBL" id="CP003222">
    <property type="protein sequence ID" value="AEW85144.1"/>
    <property type="molecule type" value="Genomic_DNA"/>
</dbReference>
<dbReference type="Gene3D" id="3.90.1150.10">
    <property type="entry name" value="Aspartate Aminotransferase, domain 1"/>
    <property type="match status" value="1"/>
</dbReference>
<evidence type="ECO:0000256" key="12">
    <source>
        <dbReference type="HAMAP-Rule" id="MF_00160"/>
    </source>
</evidence>
<feature type="binding site" evidence="12">
    <location>
        <position position="236"/>
    </location>
    <ligand>
        <name>pyridoxal 5'-phosphate</name>
        <dbReference type="ChEBI" id="CHEBI:597326"/>
    </ligand>
</feature>
<dbReference type="PROSITE" id="PS00595">
    <property type="entry name" value="AA_TRANSFER_CLASS_5"/>
    <property type="match status" value="1"/>
</dbReference>
<dbReference type="PANTHER" id="PTHR43247">
    <property type="entry name" value="PHOSPHOSERINE AMINOTRANSFERASE"/>
    <property type="match status" value="1"/>
</dbReference>
<feature type="binding site" evidence="12">
    <location>
        <position position="146"/>
    </location>
    <ligand>
        <name>pyridoxal 5'-phosphate</name>
        <dbReference type="ChEBI" id="CHEBI:597326"/>
    </ligand>
</feature>
<comment type="subcellular location">
    <subcellularLocation>
        <location evidence="12">Cytoplasm</location>
    </subcellularLocation>
</comment>
<dbReference type="Pfam" id="PF00266">
    <property type="entry name" value="Aminotran_5"/>
    <property type="match status" value="1"/>
</dbReference>
<comment type="catalytic activity">
    <reaction evidence="11 12">
        <text>O-phospho-L-serine + 2-oxoglutarate = 3-phosphooxypyruvate + L-glutamate</text>
        <dbReference type="Rhea" id="RHEA:14329"/>
        <dbReference type="ChEBI" id="CHEBI:16810"/>
        <dbReference type="ChEBI" id="CHEBI:18110"/>
        <dbReference type="ChEBI" id="CHEBI:29985"/>
        <dbReference type="ChEBI" id="CHEBI:57524"/>
        <dbReference type="EC" id="2.6.1.52"/>
    </reaction>
</comment>
<keyword evidence="7 12" id="KW-0663">Pyridoxal phosphate</keyword>
<keyword evidence="12" id="KW-0963">Cytoplasm</keyword>
<evidence type="ECO:0000313" key="15">
    <source>
        <dbReference type="Proteomes" id="UP000005638"/>
    </source>
</evidence>
<dbReference type="eggNOG" id="COG1932">
    <property type="taxonomic scope" value="Bacteria"/>
</dbReference>
<dbReference type="GO" id="GO:0005737">
    <property type="term" value="C:cytoplasm"/>
    <property type="evidence" value="ECO:0007669"/>
    <property type="project" value="UniProtKB-SubCell"/>
</dbReference>
<keyword evidence="5 12" id="KW-0028">Amino-acid biosynthesis</keyword>
<dbReference type="STRING" id="1041826.FCOL_01475"/>
<comment type="subunit">
    <text evidence="12">Homodimer.</text>
</comment>
<dbReference type="InterPro" id="IPR000192">
    <property type="entry name" value="Aminotrans_V_dom"/>
</dbReference>
<dbReference type="Proteomes" id="UP000005638">
    <property type="component" value="Chromosome"/>
</dbReference>
<dbReference type="EC" id="2.6.1.52" evidence="12"/>
<comment type="similarity">
    <text evidence="3 12">Belongs to the class-V pyridoxal-phosphate-dependent aminotransferase family. SerC subfamily.</text>
</comment>
<evidence type="ECO:0000256" key="2">
    <source>
        <dbReference type="ARBA" id="ARBA00005099"/>
    </source>
</evidence>
<keyword evidence="9 12" id="KW-0718">Serine biosynthesis</keyword>
<evidence type="ECO:0000256" key="5">
    <source>
        <dbReference type="ARBA" id="ARBA00022605"/>
    </source>
</evidence>
<accession>G8X9Y0</accession>
<evidence type="ECO:0000256" key="6">
    <source>
        <dbReference type="ARBA" id="ARBA00022679"/>
    </source>
</evidence>
<dbReference type="KEGG" id="fco:FCOL_01475"/>
<evidence type="ECO:0000256" key="1">
    <source>
        <dbReference type="ARBA" id="ARBA00004915"/>
    </source>
</evidence>
<evidence type="ECO:0000259" key="13">
    <source>
        <dbReference type="Pfam" id="PF00266"/>
    </source>
</evidence>
<dbReference type="GO" id="GO:0004648">
    <property type="term" value="F:O-phospho-L-serine:2-oxoglutarate aminotransferase activity"/>
    <property type="evidence" value="ECO:0007669"/>
    <property type="project" value="UniProtKB-UniRule"/>
</dbReference>
<comment type="caution">
    <text evidence="12">Lacks conserved residue(s) required for the propagation of feature annotation.</text>
</comment>
<feature type="domain" description="Aminotransferase class V" evidence="13">
    <location>
        <begin position="49"/>
        <end position="386"/>
    </location>
</feature>
<keyword evidence="6 12" id="KW-0808">Transferase</keyword>
<evidence type="ECO:0000256" key="8">
    <source>
        <dbReference type="ARBA" id="ARBA00023096"/>
    </source>
</evidence>
<dbReference type="HOGENOM" id="CLU_034866_0_2_10"/>
<sequence>MSINFSDIIKKQKEQETHIHQPRFNLEARINANRLQIKSNKKQTMKKHNYSAGPCILPQEVFDQSAKAILDFNDMGLSLLEISHRSNEFVAVIEEARALALELLELENKGYQALFLHGGASLEFLMVPYNLMKVNGKAGYLETGTWASGAIKEATLFGETIVLASSKNKDYNYIPKDYTIPNNLDYFHCTSNNTIYGTQMNSFPKTNTLMVCDMSSDIFSRRLDFSKFDLIYAGAQKNMGPAGTTLVIVKEEILGKTGRMIPSMLDYQLHIAKESMYNTPPVFSIYASLLTLQWLKKMGGIHSIEKINKEKADLLYNEIDRNPLFKGTATTEDRSLMNATFVLENPKHESIFDQLWEKAGISGLKGHRSVGGYRASLYNALPLNSVHVLVDVMREFENLV</sequence>
<dbReference type="InterPro" id="IPR022278">
    <property type="entry name" value="Pser_aminoTfrase"/>
</dbReference>
<evidence type="ECO:0000256" key="4">
    <source>
        <dbReference type="ARBA" id="ARBA00022576"/>
    </source>
</evidence>
<dbReference type="GO" id="GO:0030170">
    <property type="term" value="F:pyridoxal phosphate binding"/>
    <property type="evidence" value="ECO:0007669"/>
    <property type="project" value="UniProtKB-UniRule"/>
</dbReference>
<comment type="pathway">
    <text evidence="2 12">Amino-acid biosynthesis; L-serine biosynthesis; L-serine from 3-phospho-D-glycerate: step 2/3.</text>
</comment>
<evidence type="ECO:0000256" key="3">
    <source>
        <dbReference type="ARBA" id="ARBA00006904"/>
    </source>
</evidence>
<dbReference type="InterPro" id="IPR015424">
    <property type="entry name" value="PyrdxlP-dep_Trfase"/>
</dbReference>
<dbReference type="Gene3D" id="3.40.640.10">
    <property type="entry name" value="Type I PLP-dependent aspartate aminotransferase-like (Major domain)"/>
    <property type="match status" value="1"/>
</dbReference>
<dbReference type="PANTHER" id="PTHR43247:SF1">
    <property type="entry name" value="PHOSPHOSERINE AMINOTRANSFERASE"/>
    <property type="match status" value="1"/>
</dbReference>
<dbReference type="FunFam" id="3.90.1150.10:FF:000006">
    <property type="entry name" value="Phosphoserine aminotransferase"/>
    <property type="match status" value="1"/>
</dbReference>
<dbReference type="PIRSF" id="PIRSF000525">
    <property type="entry name" value="SerC"/>
    <property type="match status" value="1"/>
</dbReference>
<dbReference type="FunFam" id="3.40.640.10:FF:000010">
    <property type="entry name" value="Phosphoserine aminotransferase"/>
    <property type="match status" value="1"/>
</dbReference>
<feature type="binding site" evidence="12">
    <location>
        <position position="213"/>
    </location>
    <ligand>
        <name>pyridoxal 5'-phosphate</name>
        <dbReference type="ChEBI" id="CHEBI:597326"/>
    </ligand>
</feature>
<feature type="modified residue" description="N6-(pyridoxal phosphate)lysine" evidence="12">
    <location>
        <position position="237"/>
    </location>
</feature>
<comment type="catalytic activity">
    <reaction evidence="10 12">
        <text>4-(phosphooxy)-L-threonine + 2-oxoglutarate = (R)-3-hydroxy-2-oxo-4-phosphooxybutanoate + L-glutamate</text>
        <dbReference type="Rhea" id="RHEA:16573"/>
        <dbReference type="ChEBI" id="CHEBI:16810"/>
        <dbReference type="ChEBI" id="CHEBI:29985"/>
        <dbReference type="ChEBI" id="CHEBI:58452"/>
        <dbReference type="ChEBI" id="CHEBI:58538"/>
        <dbReference type="EC" id="2.6.1.52"/>
    </reaction>
</comment>
<evidence type="ECO:0000256" key="11">
    <source>
        <dbReference type="ARBA" id="ARBA00049007"/>
    </source>
</evidence>
<feature type="binding site" evidence="12">
    <location>
        <position position="85"/>
    </location>
    <ligand>
        <name>L-glutamate</name>
        <dbReference type="ChEBI" id="CHEBI:29985"/>
    </ligand>
</feature>
<dbReference type="SUPFAM" id="SSF53383">
    <property type="entry name" value="PLP-dependent transferases"/>
    <property type="match status" value="1"/>
</dbReference>
<dbReference type="NCBIfam" id="NF003764">
    <property type="entry name" value="PRK05355.1"/>
    <property type="match status" value="1"/>
</dbReference>
<protein>
    <recommendedName>
        <fullName evidence="12">Phosphoserine aminotransferase</fullName>
        <ecNumber evidence="12">2.6.1.52</ecNumber>
    </recommendedName>
    <alternativeName>
        <fullName evidence="12">Phosphohydroxythreonine aminotransferase</fullName>
        <shortName evidence="12">PSAT</shortName>
    </alternativeName>
</protein>
<dbReference type="InterPro" id="IPR015421">
    <property type="entry name" value="PyrdxlP-dep_Trfase_major"/>
</dbReference>
<dbReference type="UniPathway" id="UPA00135">
    <property type="reaction ID" value="UER00197"/>
</dbReference>
<reference evidence="14 15" key="1">
    <citation type="journal article" date="2012" name="J. Bacteriol.">
        <title>Genome Sequence of the Fish Pathogen Flavobacterium columnare ATCC 49512.</title>
        <authorList>
            <person name="Tekedar H.C."/>
            <person name="Karsi A."/>
            <person name="Gillaspy A.F."/>
            <person name="Dyer D.W."/>
            <person name="Benton N.R."/>
            <person name="Zaitshik J."/>
            <person name="Vamenta S."/>
            <person name="Banes M.M."/>
            <person name="Gulsoy N."/>
            <person name="Aboko-Cole M."/>
            <person name="Waldbieser G.C."/>
            <person name="Lawrence M.L."/>
        </authorList>
    </citation>
    <scope>NUCLEOTIDE SEQUENCE [LARGE SCALE GENOMIC DNA]</scope>
    <source>
        <strain evidence="15">ATCC 49512 / CIP 103533 / TG 44/87</strain>
    </source>
</reference>
<comment type="pathway">
    <text evidence="1 12">Cofactor biosynthesis; pyridoxine 5'-phosphate biosynthesis; pyridoxine 5'-phosphate from D-erythrose 4-phosphate: step 3/5.</text>
</comment>
<comment type="cofactor">
    <cofactor evidence="12">
        <name>pyridoxal 5'-phosphate</name>
        <dbReference type="ChEBI" id="CHEBI:597326"/>
    </cofactor>
    <text evidence="12">Binds 1 pyridoxal phosphate per subunit.</text>
</comment>
<organism evidence="14 15">
    <name type="scientific">Flavobacterium columnare (strain ATCC 49512 / CIP 103533 / TG 44/87)</name>
    <dbReference type="NCBI Taxonomy" id="1041826"/>
    <lineage>
        <taxon>Bacteria</taxon>
        <taxon>Pseudomonadati</taxon>
        <taxon>Bacteroidota</taxon>
        <taxon>Flavobacteriia</taxon>
        <taxon>Flavobacteriales</taxon>
        <taxon>Flavobacteriaceae</taxon>
        <taxon>Flavobacterium</taxon>
    </lineage>
</organism>
<dbReference type="AlphaFoldDB" id="G8X9Y0"/>